<dbReference type="PROSITE" id="PS52016">
    <property type="entry name" value="TONB_DEPENDENT_REC_3"/>
    <property type="match status" value="1"/>
</dbReference>
<evidence type="ECO:0000256" key="3">
    <source>
        <dbReference type="ARBA" id="ARBA00022452"/>
    </source>
</evidence>
<dbReference type="Pfam" id="PF00593">
    <property type="entry name" value="TonB_dep_Rec_b-barrel"/>
    <property type="match status" value="1"/>
</dbReference>
<keyword evidence="11 12" id="KW-0998">Cell outer membrane</keyword>
<keyword evidence="4" id="KW-0410">Iron transport</keyword>
<feature type="domain" description="TonB-dependent receptor plug" evidence="15">
    <location>
        <begin position="37"/>
        <end position="149"/>
    </location>
</feature>
<evidence type="ECO:0000256" key="5">
    <source>
        <dbReference type="ARBA" id="ARBA00022692"/>
    </source>
</evidence>
<dbReference type="PANTHER" id="PTHR32552">
    <property type="entry name" value="FERRICHROME IRON RECEPTOR-RELATED"/>
    <property type="match status" value="1"/>
</dbReference>
<evidence type="ECO:0000256" key="11">
    <source>
        <dbReference type="ARBA" id="ARBA00023237"/>
    </source>
</evidence>
<dbReference type="Gene3D" id="2.170.130.10">
    <property type="entry name" value="TonB-dependent receptor, plug domain"/>
    <property type="match status" value="1"/>
</dbReference>
<evidence type="ECO:0000256" key="10">
    <source>
        <dbReference type="ARBA" id="ARBA00023136"/>
    </source>
</evidence>
<keyword evidence="8" id="KW-0406">Ion transport</keyword>
<accession>A0A437M9R9</accession>
<dbReference type="InterPro" id="IPR039426">
    <property type="entry name" value="TonB-dep_rcpt-like"/>
</dbReference>
<evidence type="ECO:0000256" key="1">
    <source>
        <dbReference type="ARBA" id="ARBA00004571"/>
    </source>
</evidence>
<keyword evidence="7" id="KW-0408">Iron</keyword>
<evidence type="ECO:0000256" key="4">
    <source>
        <dbReference type="ARBA" id="ARBA00022496"/>
    </source>
</evidence>
<evidence type="ECO:0000259" key="15">
    <source>
        <dbReference type="Pfam" id="PF07715"/>
    </source>
</evidence>
<keyword evidence="16" id="KW-0675">Receptor</keyword>
<evidence type="ECO:0000256" key="8">
    <source>
        <dbReference type="ARBA" id="ARBA00023065"/>
    </source>
</evidence>
<dbReference type="InterPro" id="IPR012910">
    <property type="entry name" value="Plug_dom"/>
</dbReference>
<protein>
    <submittedName>
        <fullName evidence="16">TonB-dependent receptor</fullName>
    </submittedName>
</protein>
<keyword evidence="6" id="KW-0732">Signal</keyword>
<evidence type="ECO:0000256" key="13">
    <source>
        <dbReference type="RuleBase" id="RU003357"/>
    </source>
</evidence>
<dbReference type="Proteomes" id="UP000282971">
    <property type="component" value="Unassembled WGS sequence"/>
</dbReference>
<keyword evidence="17" id="KW-1185">Reference proteome</keyword>
<dbReference type="GO" id="GO:0009279">
    <property type="term" value="C:cell outer membrane"/>
    <property type="evidence" value="ECO:0007669"/>
    <property type="project" value="UniProtKB-SubCell"/>
</dbReference>
<gene>
    <name evidence="16" type="ORF">EOD43_10615</name>
</gene>
<dbReference type="OrthoDB" id="7386960at2"/>
<comment type="similarity">
    <text evidence="12 13">Belongs to the TonB-dependent receptor family.</text>
</comment>
<evidence type="ECO:0000256" key="12">
    <source>
        <dbReference type="PROSITE-ProRule" id="PRU01360"/>
    </source>
</evidence>
<reference evidence="16 17" key="1">
    <citation type="submission" date="2019-01" db="EMBL/GenBank/DDBJ databases">
        <authorList>
            <person name="Chen W.-M."/>
        </authorList>
    </citation>
    <scope>NUCLEOTIDE SEQUENCE [LARGE SCALE GENOMIC DNA]</scope>
    <source>
        <strain evidence="16 17">CCP-7</strain>
    </source>
</reference>
<evidence type="ECO:0000313" key="16">
    <source>
        <dbReference type="EMBL" id="RVT94274.1"/>
    </source>
</evidence>
<dbReference type="Gene3D" id="2.40.170.20">
    <property type="entry name" value="TonB-dependent receptor, beta-barrel domain"/>
    <property type="match status" value="1"/>
</dbReference>
<dbReference type="RefSeq" id="WP_127744709.1">
    <property type="nucleotide sequence ID" value="NZ_SACN01000001.1"/>
</dbReference>
<evidence type="ECO:0000256" key="2">
    <source>
        <dbReference type="ARBA" id="ARBA00022448"/>
    </source>
</evidence>
<proteinExistence type="inferred from homology"/>
<evidence type="ECO:0000256" key="6">
    <source>
        <dbReference type="ARBA" id="ARBA00022729"/>
    </source>
</evidence>
<evidence type="ECO:0000259" key="14">
    <source>
        <dbReference type="Pfam" id="PF00593"/>
    </source>
</evidence>
<name>A0A437M9R9_9SPHN</name>
<dbReference type="AlphaFoldDB" id="A0A437M9R9"/>
<keyword evidence="5 12" id="KW-0812">Transmembrane</keyword>
<feature type="domain" description="TonB-dependent receptor-like beta-barrel" evidence="14">
    <location>
        <begin position="268"/>
        <end position="766"/>
    </location>
</feature>
<dbReference type="SUPFAM" id="SSF56935">
    <property type="entry name" value="Porins"/>
    <property type="match status" value="1"/>
</dbReference>
<dbReference type="PANTHER" id="PTHR32552:SF89">
    <property type="entry name" value="CATECHOLATE SIDEROPHORE RECEPTOR FIU"/>
    <property type="match status" value="1"/>
</dbReference>
<evidence type="ECO:0000313" key="17">
    <source>
        <dbReference type="Proteomes" id="UP000282971"/>
    </source>
</evidence>
<keyword evidence="2 12" id="KW-0813">Transport</keyword>
<dbReference type="EMBL" id="SACN01000001">
    <property type="protein sequence ID" value="RVT94274.1"/>
    <property type="molecule type" value="Genomic_DNA"/>
</dbReference>
<keyword evidence="10 12" id="KW-0472">Membrane</keyword>
<sequence length="804" mass="86599">MALATPSFAQTAPVEPRQLSSSPTVIVTAVPRGLNRLDASISVSTISPDEISVLSPRSTAEIFRNIPGIRSESSGGEGNANIAVRGLPIATGGAKYVQIQEDGLPALQFGDITFATADSFIRADLNVLRIEAVRGGSVSTLVSNAPGAVINLLSKTGETAGGQVRAGFGLDYDEYRLDFDYGAPIGNDWRFHVGGFYRRGEGPRKTGYDGNRGGQIKGNVTKDFGTGFVRLYFKYLDDHAVSYLPAPVRVTGSDADPRYESLPGFSINGGSPYSRNIRGALTLDRNNRPVRDDIADGMHPLVRQIGLEVQIQPGDGWTLRERFRYANTSGRFIGLFPALVDNASTIATALGGAGAGLTYATGPLAGTAITAPAGLNGNGLLSESVVFDVRLRNLDEIVNEMRAIRDVNIGGGKLTLTGGLYLARQYVESDWRWTSLVSDVRGDGNAALVDIRNAAGQRVTEGGVYGYGATFFGNCCRRDYDLRYDIAAPFAAMSFLKGKWSLAASLRWDNGRARGNLGGLTANLASVDVNGDGAISAPETRTTVLAGARSPVRYNYDYVSWSTGLNYRLGRETALFLRYSRGGRANADRILFGPAIDATGDIVDKGAAVDFVRQAEAGFKYRTRRMEFYATLFHANTEEQNFEATSLRFLDRRYRATGVELEGSYFSLSGLGLTAKGTWTDAEISRDAITPANKGNRPRRQAKFVYQLTPQYRQQLFTIGANVVGTTDSYAQDSNQLKLPGFTTVNLFAEVRPMPGVSVSIGANNIFDVKGFTEAEEATISANGIVRARSINGRTISATIGYSF</sequence>
<dbReference type="GO" id="GO:0015344">
    <property type="term" value="F:siderophore uptake transmembrane transporter activity"/>
    <property type="evidence" value="ECO:0007669"/>
    <property type="project" value="TreeGrafter"/>
</dbReference>
<dbReference type="InterPro" id="IPR037066">
    <property type="entry name" value="Plug_dom_sf"/>
</dbReference>
<keyword evidence="3 12" id="KW-1134">Transmembrane beta strand</keyword>
<comment type="subcellular location">
    <subcellularLocation>
        <location evidence="1 12">Cell outer membrane</location>
        <topology evidence="1 12">Multi-pass membrane protein</topology>
    </subcellularLocation>
</comment>
<evidence type="ECO:0000256" key="7">
    <source>
        <dbReference type="ARBA" id="ARBA00023004"/>
    </source>
</evidence>
<keyword evidence="9 13" id="KW-0798">TonB box</keyword>
<comment type="caution">
    <text evidence="16">The sequence shown here is derived from an EMBL/GenBank/DDBJ whole genome shotgun (WGS) entry which is preliminary data.</text>
</comment>
<dbReference type="Pfam" id="PF07715">
    <property type="entry name" value="Plug"/>
    <property type="match status" value="1"/>
</dbReference>
<dbReference type="InterPro" id="IPR000531">
    <property type="entry name" value="Beta-barrel_TonB"/>
</dbReference>
<dbReference type="InterPro" id="IPR036942">
    <property type="entry name" value="Beta-barrel_TonB_sf"/>
</dbReference>
<evidence type="ECO:0000256" key="9">
    <source>
        <dbReference type="ARBA" id="ARBA00023077"/>
    </source>
</evidence>
<organism evidence="16 17">
    <name type="scientific">Sphingomonas crocodyli</name>
    <dbReference type="NCBI Taxonomy" id="1979270"/>
    <lineage>
        <taxon>Bacteria</taxon>
        <taxon>Pseudomonadati</taxon>
        <taxon>Pseudomonadota</taxon>
        <taxon>Alphaproteobacteria</taxon>
        <taxon>Sphingomonadales</taxon>
        <taxon>Sphingomonadaceae</taxon>
        <taxon>Sphingomonas</taxon>
    </lineage>
</organism>